<name>V7D238_PHAVU</name>
<evidence type="ECO:0008006" key="4">
    <source>
        <dbReference type="Google" id="ProtNLM"/>
    </source>
</evidence>
<accession>V7D238</accession>
<dbReference type="OrthoDB" id="1750575at2759"/>
<protein>
    <recommendedName>
        <fullName evidence="4">Retrotransposon gag domain-containing protein</fullName>
    </recommendedName>
</protein>
<dbReference type="Proteomes" id="UP000000226">
    <property type="component" value="Chromosome 1"/>
</dbReference>
<evidence type="ECO:0000256" key="1">
    <source>
        <dbReference type="SAM" id="MobiDB-lite"/>
    </source>
</evidence>
<dbReference type="Gramene" id="ESW35261">
    <property type="protein sequence ID" value="ESW35261"/>
    <property type="gene ID" value="PHAVU_001G220200g"/>
</dbReference>
<gene>
    <name evidence="2" type="ORF">PHAVU_001G220200g</name>
</gene>
<feature type="region of interest" description="Disordered" evidence="1">
    <location>
        <begin position="1"/>
        <end position="20"/>
    </location>
</feature>
<dbReference type="eggNOG" id="ENOG502SCTV">
    <property type="taxonomic scope" value="Eukaryota"/>
</dbReference>
<feature type="compositionally biased region" description="Basic and acidic residues" evidence="1">
    <location>
        <begin position="1"/>
        <end position="17"/>
    </location>
</feature>
<evidence type="ECO:0000313" key="2">
    <source>
        <dbReference type="EMBL" id="ESW35261.1"/>
    </source>
</evidence>
<dbReference type="PANTHER" id="PTHR37610:SF92">
    <property type="entry name" value="RETROTRANSPOSON COPIA-LIKE N-TERMINAL DOMAIN-CONTAINING PROTEIN"/>
    <property type="match status" value="1"/>
</dbReference>
<dbReference type="AlphaFoldDB" id="V7D238"/>
<proteinExistence type="predicted"/>
<organism evidence="2 3">
    <name type="scientific">Phaseolus vulgaris</name>
    <name type="common">Kidney bean</name>
    <name type="synonym">French bean</name>
    <dbReference type="NCBI Taxonomy" id="3885"/>
    <lineage>
        <taxon>Eukaryota</taxon>
        <taxon>Viridiplantae</taxon>
        <taxon>Streptophyta</taxon>
        <taxon>Embryophyta</taxon>
        <taxon>Tracheophyta</taxon>
        <taxon>Spermatophyta</taxon>
        <taxon>Magnoliopsida</taxon>
        <taxon>eudicotyledons</taxon>
        <taxon>Gunneridae</taxon>
        <taxon>Pentapetalae</taxon>
        <taxon>rosids</taxon>
        <taxon>fabids</taxon>
        <taxon>Fabales</taxon>
        <taxon>Fabaceae</taxon>
        <taxon>Papilionoideae</taxon>
        <taxon>50 kb inversion clade</taxon>
        <taxon>NPAAA clade</taxon>
        <taxon>indigoferoid/millettioid clade</taxon>
        <taxon>Phaseoleae</taxon>
        <taxon>Phaseolus</taxon>
    </lineage>
</organism>
<dbReference type="EMBL" id="CM002288">
    <property type="protein sequence ID" value="ESW35261.1"/>
    <property type="molecule type" value="Genomic_DNA"/>
</dbReference>
<keyword evidence="3" id="KW-1185">Reference proteome</keyword>
<dbReference type="OMA" id="WFTIEET"/>
<evidence type="ECO:0000313" key="3">
    <source>
        <dbReference type="Proteomes" id="UP000000226"/>
    </source>
</evidence>
<dbReference type="PANTHER" id="PTHR37610">
    <property type="entry name" value="CCHC-TYPE DOMAIN-CONTAINING PROTEIN"/>
    <property type="match status" value="1"/>
</dbReference>
<sequence>MAQNEQHLDNEKLAIKHEKPKTHGKKKIPCWLCLGKLITILKGKGHLIDDAFAEDDPTFKSWDEEDSMIMACLWNSMVPEINDTCMFLNSTKAIWFTIEETYYKEKDVAQIYDVKVKTMAAKQGTKTITEYANRLKVLWMELDH</sequence>
<reference evidence="3" key="1">
    <citation type="journal article" date="2014" name="Nat. Genet.">
        <title>A reference genome for common bean and genome-wide analysis of dual domestications.</title>
        <authorList>
            <person name="Schmutz J."/>
            <person name="McClean P.E."/>
            <person name="Mamidi S."/>
            <person name="Wu G.A."/>
            <person name="Cannon S.B."/>
            <person name="Grimwood J."/>
            <person name="Jenkins J."/>
            <person name="Shu S."/>
            <person name="Song Q."/>
            <person name="Chavarro C."/>
            <person name="Torres-Torres M."/>
            <person name="Geffroy V."/>
            <person name="Moghaddam S.M."/>
            <person name="Gao D."/>
            <person name="Abernathy B."/>
            <person name="Barry K."/>
            <person name="Blair M."/>
            <person name="Brick M.A."/>
            <person name="Chovatia M."/>
            <person name="Gepts P."/>
            <person name="Goodstein D.M."/>
            <person name="Gonzales M."/>
            <person name="Hellsten U."/>
            <person name="Hyten D.L."/>
            <person name="Jia G."/>
            <person name="Kelly J.D."/>
            <person name="Kudrna D."/>
            <person name="Lee R."/>
            <person name="Richard M.M."/>
            <person name="Miklas P.N."/>
            <person name="Osorno J.M."/>
            <person name="Rodrigues J."/>
            <person name="Thareau V."/>
            <person name="Urrea C.A."/>
            <person name="Wang M."/>
            <person name="Yu Y."/>
            <person name="Zhang M."/>
            <person name="Wing R.A."/>
            <person name="Cregan P.B."/>
            <person name="Rokhsar D.S."/>
            <person name="Jackson S.A."/>
        </authorList>
    </citation>
    <scope>NUCLEOTIDE SEQUENCE [LARGE SCALE GENOMIC DNA]</scope>
    <source>
        <strain evidence="3">cv. G19833</strain>
    </source>
</reference>